<dbReference type="Proteomes" id="UP000037566">
    <property type="component" value="Unassembled WGS sequence"/>
</dbReference>
<gene>
    <name evidence="9" type="ORF">KOEU_37690</name>
</gene>
<dbReference type="InterPro" id="IPR000064">
    <property type="entry name" value="NLP_P60_dom"/>
</dbReference>
<dbReference type="InterPro" id="IPR028090">
    <property type="entry name" value="JAB_dom_prok"/>
</dbReference>
<dbReference type="InterPro" id="IPR038765">
    <property type="entry name" value="Papain-like_cys_pep_sf"/>
</dbReference>
<dbReference type="InterPro" id="IPR000555">
    <property type="entry name" value="JAMM/MPN+_dom"/>
</dbReference>
<organism evidence="9 10">
    <name type="scientific">Komagataeibacter europaeus</name>
    <name type="common">Gluconacetobacter europaeus</name>
    <dbReference type="NCBI Taxonomy" id="33995"/>
    <lineage>
        <taxon>Bacteria</taxon>
        <taxon>Pseudomonadati</taxon>
        <taxon>Pseudomonadota</taxon>
        <taxon>Alphaproteobacteria</taxon>
        <taxon>Acetobacterales</taxon>
        <taxon>Acetobacteraceae</taxon>
        <taxon>Komagataeibacter</taxon>
    </lineage>
</organism>
<evidence type="ECO:0000256" key="5">
    <source>
        <dbReference type="ARBA" id="ARBA00022807"/>
    </source>
</evidence>
<keyword evidence="6" id="KW-0862">Zinc</keyword>
<dbReference type="EMBL" id="LHUQ01000072">
    <property type="protein sequence ID" value="KON62741.1"/>
    <property type="molecule type" value="Genomic_DNA"/>
</dbReference>
<keyword evidence="4" id="KW-0378">Hydrolase</keyword>
<dbReference type="Gene3D" id="3.40.140.10">
    <property type="entry name" value="Cytidine Deaminase, domain 2"/>
    <property type="match status" value="1"/>
</dbReference>
<comment type="similarity">
    <text evidence="1">Belongs to the peptidase C40 family.</text>
</comment>
<sequence length="240" mass="27077">MMRKHILLAIQQHAAEAYPEECCGLVVKDGRAHRYIPCKNTHTKPTEYFRISPEEYATAESIGEIMFVVHSHPDATTQPSPTDEALCEESGLPWIIISWPEGDVRMIAPKGDAPIVGRPFVHGVWDCFGLIRDWYKQERGIELPNFERADGWWENGGNLYIENYAAAGFVSHDSELQPGDVILMQYQAPVVNHAGVYLGDGMMLHHLYGQSARVVPYGGIWQERTIKKLRHRDAIGIQPA</sequence>
<keyword evidence="10" id="KW-1185">Reference proteome</keyword>
<dbReference type="Pfam" id="PF00877">
    <property type="entry name" value="NLPC_P60"/>
    <property type="match status" value="1"/>
</dbReference>
<evidence type="ECO:0000256" key="1">
    <source>
        <dbReference type="ARBA" id="ARBA00007074"/>
    </source>
</evidence>
<dbReference type="GO" id="GO:0008234">
    <property type="term" value="F:cysteine-type peptidase activity"/>
    <property type="evidence" value="ECO:0007669"/>
    <property type="project" value="UniProtKB-KW"/>
</dbReference>
<dbReference type="GO" id="GO:0008270">
    <property type="term" value="F:zinc ion binding"/>
    <property type="evidence" value="ECO:0007669"/>
    <property type="project" value="TreeGrafter"/>
</dbReference>
<dbReference type="PANTHER" id="PTHR34858">
    <property type="entry name" value="CYSO-CYSTEINE PEPTIDASE"/>
    <property type="match status" value="1"/>
</dbReference>
<dbReference type="STRING" id="33995.KOEU_37690"/>
<evidence type="ECO:0000256" key="2">
    <source>
        <dbReference type="ARBA" id="ARBA00022670"/>
    </source>
</evidence>
<dbReference type="GO" id="GO:0006508">
    <property type="term" value="P:proteolysis"/>
    <property type="evidence" value="ECO:0007669"/>
    <property type="project" value="UniProtKB-KW"/>
</dbReference>
<evidence type="ECO:0000259" key="8">
    <source>
        <dbReference type="PROSITE" id="PS51935"/>
    </source>
</evidence>
<evidence type="ECO:0000256" key="7">
    <source>
        <dbReference type="ARBA" id="ARBA00023049"/>
    </source>
</evidence>
<dbReference type="SUPFAM" id="SSF54001">
    <property type="entry name" value="Cysteine proteinases"/>
    <property type="match status" value="1"/>
</dbReference>
<dbReference type="SUPFAM" id="SSF102712">
    <property type="entry name" value="JAB1/MPN domain"/>
    <property type="match status" value="1"/>
</dbReference>
<dbReference type="PATRIC" id="fig|33995.3.peg.4171"/>
<keyword evidence="3" id="KW-0479">Metal-binding</keyword>
<dbReference type="PROSITE" id="PS51935">
    <property type="entry name" value="NLPC_P60"/>
    <property type="match status" value="1"/>
</dbReference>
<keyword evidence="2" id="KW-0645">Protease</keyword>
<evidence type="ECO:0000256" key="6">
    <source>
        <dbReference type="ARBA" id="ARBA00022833"/>
    </source>
</evidence>
<keyword evidence="7" id="KW-0482">Metalloprotease</keyword>
<proteinExistence type="inferred from homology"/>
<dbReference type="Gene3D" id="3.90.1720.10">
    <property type="entry name" value="endopeptidase domain like (from Nostoc punctiforme)"/>
    <property type="match status" value="1"/>
</dbReference>
<name>A0A0M0ECP7_KOMEU</name>
<reference evidence="9" key="1">
    <citation type="submission" date="2015-08" db="EMBL/GenBank/DDBJ databases">
        <title>Draft genome sequence of Komagataeibacter europaeus CECT 8546 a cellulose producer strain from vinegar produced by the traditional method.</title>
        <authorList>
            <person name="Poehlein A."/>
            <person name="Valera M.J."/>
            <person name="Haack F.S."/>
            <person name="Mas A."/>
            <person name="Daniel R."/>
            <person name="Streit W.R."/>
            <person name="Mateo E."/>
        </authorList>
    </citation>
    <scope>NUCLEOTIDE SEQUENCE [LARGE SCALE GENOMIC DNA]</scope>
    <source>
        <strain evidence="9">CECT 8546</strain>
    </source>
</reference>
<evidence type="ECO:0000313" key="9">
    <source>
        <dbReference type="EMBL" id="KON62741.1"/>
    </source>
</evidence>
<dbReference type="SMART" id="SM00232">
    <property type="entry name" value="JAB_MPN"/>
    <property type="match status" value="1"/>
</dbReference>
<dbReference type="Pfam" id="PF14464">
    <property type="entry name" value="Prok-JAB"/>
    <property type="match status" value="1"/>
</dbReference>
<keyword evidence="5" id="KW-0788">Thiol protease</keyword>
<dbReference type="InterPro" id="IPR051929">
    <property type="entry name" value="VirAsm_ModProt"/>
</dbReference>
<protein>
    <submittedName>
        <fullName evidence="9">NlpC/P60 family protein</fullName>
    </submittedName>
</protein>
<dbReference type="GO" id="GO:0008235">
    <property type="term" value="F:metalloexopeptidase activity"/>
    <property type="evidence" value="ECO:0007669"/>
    <property type="project" value="TreeGrafter"/>
</dbReference>
<comment type="caution">
    <text evidence="9">The sequence shown here is derived from an EMBL/GenBank/DDBJ whole genome shotgun (WGS) entry which is preliminary data.</text>
</comment>
<dbReference type="CDD" id="cd08073">
    <property type="entry name" value="MPN_NLPC_P60"/>
    <property type="match status" value="1"/>
</dbReference>
<feature type="domain" description="NlpC/P60" evidence="8">
    <location>
        <begin position="97"/>
        <end position="232"/>
    </location>
</feature>
<accession>A0A0M0ECP7</accession>
<dbReference type="AlphaFoldDB" id="A0A0M0ECP7"/>
<evidence type="ECO:0000256" key="3">
    <source>
        <dbReference type="ARBA" id="ARBA00022723"/>
    </source>
</evidence>
<evidence type="ECO:0000313" key="10">
    <source>
        <dbReference type="Proteomes" id="UP000037566"/>
    </source>
</evidence>
<dbReference type="PANTHER" id="PTHR34858:SF1">
    <property type="entry name" value="CYSO-CYSTEINE PEPTIDASE"/>
    <property type="match status" value="1"/>
</dbReference>
<evidence type="ECO:0000256" key="4">
    <source>
        <dbReference type="ARBA" id="ARBA00022801"/>
    </source>
</evidence>